<reference evidence="2 3" key="1">
    <citation type="submission" date="2015-09" db="EMBL/GenBank/DDBJ databases">
        <title>Trachymyrmex cornetzi WGS genome.</title>
        <authorList>
            <person name="Nygaard S."/>
            <person name="Hu H."/>
            <person name="Boomsma J."/>
            <person name="Zhang G."/>
        </authorList>
    </citation>
    <scope>NUCLEOTIDE SEQUENCE [LARGE SCALE GENOMIC DNA]</scope>
    <source>
        <strain evidence="2">Tcor2-1</strain>
        <tissue evidence="2">Whole body</tissue>
    </source>
</reference>
<evidence type="ECO:0000256" key="1">
    <source>
        <dbReference type="SAM" id="MobiDB-lite"/>
    </source>
</evidence>
<gene>
    <name evidence="2" type="ORF">ALC57_16016</name>
</gene>
<organism evidence="2 3">
    <name type="scientific">Trachymyrmex cornetzi</name>
    <dbReference type="NCBI Taxonomy" id="471704"/>
    <lineage>
        <taxon>Eukaryota</taxon>
        <taxon>Metazoa</taxon>
        <taxon>Ecdysozoa</taxon>
        <taxon>Arthropoda</taxon>
        <taxon>Hexapoda</taxon>
        <taxon>Insecta</taxon>
        <taxon>Pterygota</taxon>
        <taxon>Neoptera</taxon>
        <taxon>Endopterygota</taxon>
        <taxon>Hymenoptera</taxon>
        <taxon>Apocrita</taxon>
        <taxon>Aculeata</taxon>
        <taxon>Formicoidea</taxon>
        <taxon>Formicidae</taxon>
        <taxon>Myrmicinae</taxon>
        <taxon>Trachymyrmex</taxon>
    </lineage>
</organism>
<sequence length="93" mass="10778">MERDKMSNKSTRLFRDTPRHYASCHGGDIHIFSQHRECRAQSKGVCMCEYVYVREYTDSILWARASTYEGTESRRVSSMDENGEGMVSRSVES</sequence>
<dbReference type="AlphaFoldDB" id="A0A195DG58"/>
<dbReference type="EMBL" id="KQ980886">
    <property type="protein sequence ID" value="KYN11875.1"/>
    <property type="molecule type" value="Genomic_DNA"/>
</dbReference>
<dbReference type="Proteomes" id="UP000078492">
    <property type="component" value="Unassembled WGS sequence"/>
</dbReference>
<accession>A0A195DG58</accession>
<feature type="region of interest" description="Disordered" evidence="1">
    <location>
        <begin position="72"/>
        <end position="93"/>
    </location>
</feature>
<protein>
    <submittedName>
        <fullName evidence="2">Uncharacterized protein</fullName>
    </submittedName>
</protein>
<evidence type="ECO:0000313" key="3">
    <source>
        <dbReference type="Proteomes" id="UP000078492"/>
    </source>
</evidence>
<proteinExistence type="predicted"/>
<evidence type="ECO:0000313" key="2">
    <source>
        <dbReference type="EMBL" id="KYN11875.1"/>
    </source>
</evidence>
<keyword evidence="3" id="KW-1185">Reference proteome</keyword>
<name>A0A195DG58_9HYME</name>